<organism evidence="1">
    <name type="scientific">uncultured bacterium</name>
    <name type="common">gcode 4</name>
    <dbReference type="NCBI Taxonomy" id="1234023"/>
    <lineage>
        <taxon>Bacteria</taxon>
        <taxon>environmental samples</taxon>
    </lineage>
</organism>
<dbReference type="InterPro" id="IPR016181">
    <property type="entry name" value="Acyl_CoA_acyltransferase"/>
</dbReference>
<proteinExistence type="predicted"/>
<dbReference type="AlphaFoldDB" id="K2G0D9"/>
<evidence type="ECO:0000313" key="1">
    <source>
        <dbReference type="EMBL" id="EKE28658.1"/>
    </source>
</evidence>
<accession>K2G0D9</accession>
<comment type="caution">
    <text evidence="1">The sequence shown here is derived from an EMBL/GenBank/DDBJ whole genome shotgun (WGS) entry which is preliminary data.</text>
</comment>
<name>K2G0D9_9BACT</name>
<dbReference type="SUPFAM" id="SSF55729">
    <property type="entry name" value="Acyl-CoA N-acyltransferases (Nat)"/>
    <property type="match status" value="1"/>
</dbReference>
<dbReference type="EMBL" id="AMFJ01000309">
    <property type="protein sequence ID" value="EKE28658.1"/>
    <property type="molecule type" value="Genomic_DNA"/>
</dbReference>
<evidence type="ECO:0008006" key="2">
    <source>
        <dbReference type="Google" id="ProtNLM"/>
    </source>
</evidence>
<reference evidence="1" key="1">
    <citation type="journal article" date="2012" name="Science">
        <title>Fermentation, hydrogen, and sulfur metabolism in multiple uncultivated bacterial phyla.</title>
        <authorList>
            <person name="Wrighton K.C."/>
            <person name="Thomas B.C."/>
            <person name="Sharon I."/>
            <person name="Miller C.S."/>
            <person name="Castelle C.J."/>
            <person name="VerBerkmoes N.C."/>
            <person name="Wilkins M.J."/>
            <person name="Hettich R.L."/>
            <person name="Lipton M.S."/>
            <person name="Williams K.H."/>
            <person name="Long P.E."/>
            <person name="Banfield J.F."/>
        </authorList>
    </citation>
    <scope>NUCLEOTIDE SEQUENCE [LARGE SCALE GENOMIC DNA]</scope>
</reference>
<sequence length="140" mass="16957">MLLKIKFAEAADKNKAIGFFLKNVLKDNDAVISYEFLCPYWVSAAIDRGQIIIITCRDEVIWWLRFYARKRDKVVSLYQFAIDKDFRSRWLVKKMLEFTWYASFEGACLKLSGFNDYYRKEGWENIKSDDKYNYWRYEMT</sequence>
<gene>
    <name evidence="1" type="ORF">ACD_3C00035G0008</name>
</gene>
<protein>
    <recommendedName>
        <fullName evidence="2">N-acetyltransferase domain-containing protein</fullName>
    </recommendedName>
</protein>